<feature type="compositionally biased region" description="Basic residues" evidence="1">
    <location>
        <begin position="364"/>
        <end position="373"/>
    </location>
</feature>
<protein>
    <submittedName>
        <fullName evidence="2">Uncharacterized protein</fullName>
    </submittedName>
</protein>
<feature type="compositionally biased region" description="Basic and acidic residues" evidence="1">
    <location>
        <begin position="413"/>
        <end position="432"/>
    </location>
</feature>
<proteinExistence type="predicted"/>
<dbReference type="Proteomes" id="UP000250275">
    <property type="component" value="Unassembled WGS sequence"/>
</dbReference>
<reference evidence="2 3" key="1">
    <citation type="submission" date="2015-07" db="EMBL/GenBank/DDBJ databases">
        <title>The genome of Eufriesea mexicana.</title>
        <authorList>
            <person name="Pan H."/>
            <person name="Kapheim K."/>
        </authorList>
    </citation>
    <scope>NUCLEOTIDE SEQUENCE [LARGE SCALE GENOMIC DNA]</scope>
    <source>
        <strain evidence="2">0111107269</strain>
        <tissue evidence="2">Whole body</tissue>
    </source>
</reference>
<gene>
    <name evidence="2" type="ORF">WN48_03307</name>
</gene>
<evidence type="ECO:0000313" key="3">
    <source>
        <dbReference type="Proteomes" id="UP000250275"/>
    </source>
</evidence>
<keyword evidence="3" id="KW-1185">Reference proteome</keyword>
<accession>A0A310SJM6</accession>
<feature type="compositionally biased region" description="Polar residues" evidence="1">
    <location>
        <begin position="331"/>
        <end position="352"/>
    </location>
</feature>
<dbReference type="EMBL" id="KQ761870">
    <property type="protein sequence ID" value="OAD56473.1"/>
    <property type="molecule type" value="Genomic_DNA"/>
</dbReference>
<feature type="compositionally biased region" description="Polar residues" evidence="1">
    <location>
        <begin position="375"/>
        <end position="389"/>
    </location>
</feature>
<evidence type="ECO:0000313" key="2">
    <source>
        <dbReference type="EMBL" id="OAD56473.1"/>
    </source>
</evidence>
<name>A0A310SJM6_9HYME</name>
<dbReference type="AlphaFoldDB" id="A0A310SJM6"/>
<sequence>MFCAPTCGTNDPSSCCSVRLCTGRTIANVSLRRANPKAGRLQPCRFYEPMLRPGKSQSRWFRVARFGQDDHRRFVSAHIHMGSIITEVSVQRVKDLSKSLLPQEDSIRAVRCATLTPGFESPCLRCRLQPLPSRGQPSDRRADCRKTAGPGLNRSPVVPVITGVPVVLFVANHFRSEAASPPRRRCTSARHRGVANPILRPTKVDRSTCGAESTNNRKLKIPIMNICIGIVHRPPRAAGKPTVIAPGVSRRNPGLNACTRHPGSQKWQHIVSQWEKSVHHGALARFRALALNSGSHASGQRPEIESRSNADRIRIEGRLKLHHSRCLRGAASTTQSQHEAGRSSYCQDSTRISKPPLVTSVPPHHGRRQRHSRLPVSSLTDSRTTNSDRQPGYRLSLNTSAPRDPTGTGPTAAKEEAANRDKLRRLPEERPMTDTGGQ</sequence>
<evidence type="ECO:0000256" key="1">
    <source>
        <dbReference type="SAM" id="MobiDB-lite"/>
    </source>
</evidence>
<feature type="region of interest" description="Disordered" evidence="1">
    <location>
        <begin position="328"/>
        <end position="438"/>
    </location>
</feature>
<organism evidence="2 3">
    <name type="scientific">Eufriesea mexicana</name>
    <dbReference type="NCBI Taxonomy" id="516756"/>
    <lineage>
        <taxon>Eukaryota</taxon>
        <taxon>Metazoa</taxon>
        <taxon>Ecdysozoa</taxon>
        <taxon>Arthropoda</taxon>
        <taxon>Hexapoda</taxon>
        <taxon>Insecta</taxon>
        <taxon>Pterygota</taxon>
        <taxon>Neoptera</taxon>
        <taxon>Endopterygota</taxon>
        <taxon>Hymenoptera</taxon>
        <taxon>Apocrita</taxon>
        <taxon>Aculeata</taxon>
        <taxon>Apoidea</taxon>
        <taxon>Anthophila</taxon>
        <taxon>Apidae</taxon>
        <taxon>Eufriesea</taxon>
    </lineage>
</organism>